<proteinExistence type="predicted"/>
<evidence type="ECO:0000313" key="2">
    <source>
        <dbReference type="Proteomes" id="UP000188354"/>
    </source>
</evidence>
<dbReference type="OMA" id="ISREMCA"/>
<accession>A0A1J7G6G0</accession>
<evidence type="ECO:0008006" key="3">
    <source>
        <dbReference type="Google" id="ProtNLM"/>
    </source>
</evidence>
<dbReference type="AlphaFoldDB" id="A0A1J7G6G0"/>
<dbReference type="Proteomes" id="UP000188354">
    <property type="component" value="Unassembled WGS sequence"/>
</dbReference>
<dbReference type="PANTHER" id="PTHR46481:SF6">
    <property type="entry name" value="ZINC FINGER BED DOMAIN-CONTAINING PROTEIN RICESLEEPER 2-LIKE"/>
    <property type="match status" value="1"/>
</dbReference>
<protein>
    <recommendedName>
        <fullName evidence="3">hAT-like transposase RNase-H fold domain-containing protein</fullName>
    </recommendedName>
</protein>
<sequence>MCSLQARVLSCGYKYGTNSMNRHMKDCKKIKFENLGQMMIDGQARLKSNVINQMISREMCASAIIGHDLPFNFVEYKNIRAWVKYLNPNCLPISRNTTKADVIRIYMREKEKLKTTLTNIPSRICLTSDMWTTCTTEGNVYNDIGIFEGVEN</sequence>
<organism evidence="1 2">
    <name type="scientific">Lupinus angustifolius</name>
    <name type="common">Narrow-leaved blue lupine</name>
    <dbReference type="NCBI Taxonomy" id="3871"/>
    <lineage>
        <taxon>Eukaryota</taxon>
        <taxon>Viridiplantae</taxon>
        <taxon>Streptophyta</taxon>
        <taxon>Embryophyta</taxon>
        <taxon>Tracheophyta</taxon>
        <taxon>Spermatophyta</taxon>
        <taxon>Magnoliopsida</taxon>
        <taxon>eudicotyledons</taxon>
        <taxon>Gunneridae</taxon>
        <taxon>Pentapetalae</taxon>
        <taxon>rosids</taxon>
        <taxon>fabids</taxon>
        <taxon>Fabales</taxon>
        <taxon>Fabaceae</taxon>
        <taxon>Papilionoideae</taxon>
        <taxon>50 kb inversion clade</taxon>
        <taxon>genistoids sensu lato</taxon>
        <taxon>core genistoids</taxon>
        <taxon>Genisteae</taxon>
        <taxon>Lupinus</taxon>
    </lineage>
</organism>
<gene>
    <name evidence="1" type="ORF">TanjilG_08887</name>
</gene>
<name>A0A1J7G6G0_LUPAN</name>
<keyword evidence="2" id="KW-1185">Reference proteome</keyword>
<evidence type="ECO:0000313" key="1">
    <source>
        <dbReference type="EMBL" id="OIV89913.1"/>
    </source>
</evidence>
<reference evidence="1 2" key="1">
    <citation type="journal article" date="2017" name="Plant Biotechnol. J.">
        <title>A comprehensive draft genome sequence for lupin (Lupinus angustifolius), an emerging health food: insights into plant-microbe interactions and legume evolution.</title>
        <authorList>
            <person name="Hane J.K."/>
            <person name="Ming Y."/>
            <person name="Kamphuis L.G."/>
            <person name="Nelson M.N."/>
            <person name="Garg G."/>
            <person name="Atkins C.A."/>
            <person name="Bayer P.E."/>
            <person name="Bravo A."/>
            <person name="Bringans S."/>
            <person name="Cannon S."/>
            <person name="Edwards D."/>
            <person name="Foley R."/>
            <person name="Gao L.L."/>
            <person name="Harrison M.J."/>
            <person name="Huang W."/>
            <person name="Hurgobin B."/>
            <person name="Li S."/>
            <person name="Liu C.W."/>
            <person name="McGrath A."/>
            <person name="Morahan G."/>
            <person name="Murray J."/>
            <person name="Weller J."/>
            <person name="Jian J."/>
            <person name="Singh K.B."/>
        </authorList>
    </citation>
    <scope>NUCLEOTIDE SEQUENCE [LARGE SCALE GENOMIC DNA]</scope>
    <source>
        <strain evidence="2">cv. Tanjil</strain>
        <tissue evidence="1">Whole plant</tissue>
    </source>
</reference>
<dbReference type="InterPro" id="IPR052035">
    <property type="entry name" value="ZnF_BED_domain_contain"/>
</dbReference>
<dbReference type="STRING" id="3871.A0A1J7G6G0"/>
<dbReference type="PANTHER" id="PTHR46481">
    <property type="entry name" value="ZINC FINGER BED DOMAIN-CONTAINING PROTEIN 4"/>
    <property type="match status" value="1"/>
</dbReference>
<dbReference type="EMBL" id="KV862213">
    <property type="protein sequence ID" value="OIV89913.1"/>
    <property type="molecule type" value="Genomic_DNA"/>
</dbReference>
<dbReference type="Gramene" id="OIV89913">
    <property type="protein sequence ID" value="OIV89913"/>
    <property type="gene ID" value="TanjilG_08887"/>
</dbReference>